<dbReference type="GO" id="GO:0016020">
    <property type="term" value="C:membrane"/>
    <property type="evidence" value="ECO:0007669"/>
    <property type="project" value="UniProtKB-SubCell"/>
</dbReference>
<dbReference type="AlphaFoldDB" id="M7BX11"/>
<dbReference type="SMART" id="SM00408">
    <property type="entry name" value="IGc2"/>
    <property type="match status" value="1"/>
</dbReference>
<dbReference type="GO" id="GO:0007157">
    <property type="term" value="P:heterophilic cell-cell adhesion via plasma membrane cell adhesion molecules"/>
    <property type="evidence" value="ECO:0007669"/>
    <property type="project" value="TreeGrafter"/>
</dbReference>
<dbReference type="InterPro" id="IPR013162">
    <property type="entry name" value="CD80_C2-set"/>
</dbReference>
<feature type="region of interest" description="Disordered" evidence="9">
    <location>
        <begin position="1"/>
        <end position="25"/>
    </location>
</feature>
<evidence type="ECO:0000256" key="5">
    <source>
        <dbReference type="ARBA" id="ARBA00022889"/>
    </source>
</evidence>
<reference evidence="13" key="1">
    <citation type="journal article" date="2013" name="Nat. Genet.">
        <title>The draft genomes of soft-shell turtle and green sea turtle yield insights into the development and evolution of the turtle-specific body plan.</title>
        <authorList>
            <person name="Wang Z."/>
            <person name="Pascual-Anaya J."/>
            <person name="Zadissa A."/>
            <person name="Li W."/>
            <person name="Niimura Y."/>
            <person name="Huang Z."/>
            <person name="Li C."/>
            <person name="White S."/>
            <person name="Xiong Z."/>
            <person name="Fang D."/>
            <person name="Wang B."/>
            <person name="Ming Y."/>
            <person name="Chen Y."/>
            <person name="Zheng Y."/>
            <person name="Kuraku S."/>
            <person name="Pignatelli M."/>
            <person name="Herrero J."/>
            <person name="Beal K."/>
            <person name="Nozawa M."/>
            <person name="Li Q."/>
            <person name="Wang J."/>
            <person name="Zhang H."/>
            <person name="Yu L."/>
            <person name="Shigenobu S."/>
            <person name="Wang J."/>
            <person name="Liu J."/>
            <person name="Flicek P."/>
            <person name="Searle S."/>
            <person name="Wang J."/>
            <person name="Kuratani S."/>
            <person name="Yin Y."/>
            <person name="Aken B."/>
            <person name="Zhang G."/>
            <person name="Irie N."/>
        </authorList>
    </citation>
    <scope>NUCLEOTIDE SEQUENCE [LARGE SCALE GENOMIC DNA]</scope>
</reference>
<gene>
    <name evidence="12" type="ORF">UY3_00358</name>
</gene>
<organism evidence="12 13">
    <name type="scientific">Chelonia mydas</name>
    <name type="common">Green sea-turtle</name>
    <name type="synonym">Chelonia agassizi</name>
    <dbReference type="NCBI Taxonomy" id="8469"/>
    <lineage>
        <taxon>Eukaryota</taxon>
        <taxon>Metazoa</taxon>
        <taxon>Chordata</taxon>
        <taxon>Craniata</taxon>
        <taxon>Vertebrata</taxon>
        <taxon>Euteleostomi</taxon>
        <taxon>Archelosauria</taxon>
        <taxon>Testudinata</taxon>
        <taxon>Testudines</taxon>
        <taxon>Cryptodira</taxon>
        <taxon>Durocryptodira</taxon>
        <taxon>Americhelydia</taxon>
        <taxon>Chelonioidea</taxon>
        <taxon>Cheloniidae</taxon>
        <taxon>Chelonia</taxon>
    </lineage>
</organism>
<evidence type="ECO:0000256" key="3">
    <source>
        <dbReference type="ARBA" id="ARBA00022729"/>
    </source>
</evidence>
<keyword evidence="6 10" id="KW-0472">Membrane</keyword>
<dbReference type="PANTHER" id="PTHR23277">
    <property type="entry name" value="NECTIN-RELATED"/>
    <property type="match status" value="1"/>
</dbReference>
<evidence type="ECO:0000256" key="1">
    <source>
        <dbReference type="ARBA" id="ARBA00004370"/>
    </source>
</evidence>
<accession>M7BX11</accession>
<feature type="region of interest" description="Disordered" evidence="9">
    <location>
        <begin position="223"/>
        <end position="253"/>
    </location>
</feature>
<evidence type="ECO:0000256" key="4">
    <source>
        <dbReference type="ARBA" id="ARBA00022737"/>
    </source>
</evidence>
<dbReference type="InterPro" id="IPR003598">
    <property type="entry name" value="Ig_sub2"/>
</dbReference>
<evidence type="ECO:0000256" key="8">
    <source>
        <dbReference type="ARBA" id="ARBA00023180"/>
    </source>
</evidence>
<keyword evidence="12" id="KW-0675">Receptor</keyword>
<dbReference type="EMBL" id="KB474634">
    <property type="protein sequence ID" value="EMP42371.1"/>
    <property type="molecule type" value="Genomic_DNA"/>
</dbReference>
<protein>
    <submittedName>
        <fullName evidence="12">Poliovirus receptor-related protein 4</fullName>
    </submittedName>
</protein>
<keyword evidence="4" id="KW-0677">Repeat</keyword>
<dbReference type="eggNOG" id="ENOG502R9I0">
    <property type="taxonomic scope" value="Eukaryota"/>
</dbReference>
<dbReference type="Pfam" id="PF08205">
    <property type="entry name" value="C2-set_2"/>
    <property type="match status" value="1"/>
</dbReference>
<dbReference type="PANTHER" id="PTHR23277:SF11">
    <property type="entry name" value="NECTIN-4"/>
    <property type="match status" value="1"/>
</dbReference>
<dbReference type="Pfam" id="PF13927">
    <property type="entry name" value="Ig_3"/>
    <property type="match status" value="1"/>
</dbReference>
<keyword evidence="10" id="KW-1133">Transmembrane helix</keyword>
<dbReference type="STRING" id="8469.M7BX11"/>
<dbReference type="GO" id="GO:0007156">
    <property type="term" value="P:homophilic cell adhesion via plasma membrane adhesion molecules"/>
    <property type="evidence" value="ECO:0007669"/>
    <property type="project" value="TreeGrafter"/>
</dbReference>
<dbReference type="InterPro" id="IPR013783">
    <property type="entry name" value="Ig-like_fold"/>
</dbReference>
<keyword evidence="8" id="KW-0325">Glycoprotein</keyword>
<evidence type="ECO:0000256" key="2">
    <source>
        <dbReference type="ARBA" id="ARBA00007810"/>
    </source>
</evidence>
<sequence length="353" mass="39409">MPTVTWETQVRGTNSTRHSSHPRSASVTSEFFLVPGRSMNGQTLTCLLSHPGLLHEKRITHVLSVAYLSDASVRGHEEEEDWQAGKEGVSLKCLGEGNPPPTYNWTRLNGPMPEGVKVKGATLLFQRPLTPDDTGVYICQVANRFAAKEVRASISIKAESELQKVNVVSASVVVVGIIAAVLLCVLVLVVVFMTLYHRRKTRRISEKYEEELTITRENSIRRLYSSHSTSTRNQTEETLHLRGDSRQGSLRGDSLRGTSICSVLSEEAEGRSYSTLSTVREIETQTEQPPAPVLAPEEEKEEKEKEREEEEEEEEREENTIKAAMTHFVQENGTLRAKPTTNGIYINGRGHLV</sequence>
<dbReference type="CDD" id="cd00096">
    <property type="entry name" value="Ig"/>
    <property type="match status" value="1"/>
</dbReference>
<evidence type="ECO:0000313" key="13">
    <source>
        <dbReference type="Proteomes" id="UP000031443"/>
    </source>
</evidence>
<keyword evidence="7" id="KW-1015">Disulfide bond</keyword>
<comment type="subcellular location">
    <subcellularLocation>
        <location evidence="1">Membrane</location>
    </subcellularLocation>
</comment>
<dbReference type="GO" id="GO:0005912">
    <property type="term" value="C:adherens junction"/>
    <property type="evidence" value="ECO:0007669"/>
    <property type="project" value="TreeGrafter"/>
</dbReference>
<evidence type="ECO:0000259" key="11">
    <source>
        <dbReference type="PROSITE" id="PS50835"/>
    </source>
</evidence>
<keyword evidence="3" id="KW-0732">Signal</keyword>
<evidence type="ECO:0000313" key="12">
    <source>
        <dbReference type="EMBL" id="EMP42371.1"/>
    </source>
</evidence>
<feature type="region of interest" description="Disordered" evidence="9">
    <location>
        <begin position="272"/>
        <end position="322"/>
    </location>
</feature>
<evidence type="ECO:0000256" key="10">
    <source>
        <dbReference type="SAM" id="Phobius"/>
    </source>
</evidence>
<keyword evidence="5" id="KW-0130">Cell adhesion</keyword>
<evidence type="ECO:0000256" key="9">
    <source>
        <dbReference type="SAM" id="MobiDB-lite"/>
    </source>
</evidence>
<dbReference type="Gene3D" id="2.60.40.10">
    <property type="entry name" value="Immunoglobulins"/>
    <property type="match status" value="2"/>
</dbReference>
<dbReference type="InterPro" id="IPR051427">
    <property type="entry name" value="Nectin/Nectin-like"/>
</dbReference>
<feature type="domain" description="Ig-like" evidence="11">
    <location>
        <begin position="22"/>
        <end position="155"/>
    </location>
</feature>
<feature type="compositionally biased region" description="Acidic residues" evidence="9">
    <location>
        <begin position="296"/>
        <end position="317"/>
    </location>
</feature>
<dbReference type="Proteomes" id="UP000031443">
    <property type="component" value="Unassembled WGS sequence"/>
</dbReference>
<dbReference type="PROSITE" id="PS50835">
    <property type="entry name" value="IG_LIKE"/>
    <property type="match status" value="1"/>
</dbReference>
<evidence type="ECO:0000256" key="7">
    <source>
        <dbReference type="ARBA" id="ARBA00023157"/>
    </source>
</evidence>
<feature type="compositionally biased region" description="Basic and acidic residues" evidence="9">
    <location>
        <begin position="234"/>
        <end position="245"/>
    </location>
</feature>
<dbReference type="InterPro" id="IPR036179">
    <property type="entry name" value="Ig-like_dom_sf"/>
</dbReference>
<comment type="similarity">
    <text evidence="2">Belongs to the nectin family.</text>
</comment>
<evidence type="ECO:0000256" key="6">
    <source>
        <dbReference type="ARBA" id="ARBA00023136"/>
    </source>
</evidence>
<dbReference type="SUPFAM" id="SSF48726">
    <property type="entry name" value="Immunoglobulin"/>
    <property type="match status" value="1"/>
</dbReference>
<feature type="transmembrane region" description="Helical" evidence="10">
    <location>
        <begin position="172"/>
        <end position="196"/>
    </location>
</feature>
<keyword evidence="13" id="KW-1185">Reference proteome</keyword>
<dbReference type="InterPro" id="IPR007110">
    <property type="entry name" value="Ig-like_dom"/>
</dbReference>
<name>M7BX11_CHEMY</name>
<keyword evidence="10" id="KW-0812">Transmembrane</keyword>
<proteinExistence type="inferred from homology"/>